<dbReference type="AlphaFoldDB" id="A0A518V1X9"/>
<dbReference type="EMBL" id="CP033461">
    <property type="protein sequence ID" value="QDX90992.1"/>
    <property type="molecule type" value="Genomic_DNA"/>
</dbReference>
<dbReference type="Gene3D" id="1.10.260.40">
    <property type="entry name" value="lambda repressor-like DNA-binding domains"/>
    <property type="match status" value="1"/>
</dbReference>
<dbReference type="InterPro" id="IPR001387">
    <property type="entry name" value="Cro/C1-type_HTH"/>
</dbReference>
<dbReference type="OrthoDB" id="2990800at2"/>
<name>A0A518V1X9_BRELA</name>
<protein>
    <submittedName>
        <fullName evidence="2">XRE family transcriptional regulator</fullName>
    </submittedName>
</protein>
<dbReference type="SMART" id="SM00530">
    <property type="entry name" value="HTH_XRE"/>
    <property type="match status" value="1"/>
</dbReference>
<proteinExistence type="predicted"/>
<reference evidence="2 3" key="1">
    <citation type="submission" date="2018-11" db="EMBL/GenBank/DDBJ databases">
        <title>Phylogenetic determinants of toxin gene distribution in genomes of Brevibacillus laterosporus.</title>
        <authorList>
            <person name="Glare T.R."/>
            <person name="Durrant A."/>
            <person name="Berry C."/>
            <person name="Palma L."/>
            <person name="Ormskirk M."/>
            <person name="Cox M.O."/>
        </authorList>
    </citation>
    <scope>NUCLEOTIDE SEQUENCE [LARGE SCALE GENOMIC DNA]</scope>
    <source>
        <strain evidence="2 3">1821L</strain>
        <plasmid evidence="2 3">p1821L01</plasmid>
    </source>
</reference>
<accession>A0A518V1X9</accession>
<evidence type="ECO:0000313" key="2">
    <source>
        <dbReference type="EMBL" id="QDX90992.1"/>
    </source>
</evidence>
<gene>
    <name evidence="2" type="ORF">EEL30_00540</name>
</gene>
<dbReference type="Proteomes" id="UP000319432">
    <property type="component" value="Plasmid p1821L01"/>
</dbReference>
<dbReference type="SUPFAM" id="SSF47413">
    <property type="entry name" value="lambda repressor-like DNA-binding domains"/>
    <property type="match status" value="1"/>
</dbReference>
<organism evidence="2 3">
    <name type="scientific">Brevibacillus laterosporus</name>
    <name type="common">Bacillus laterosporus</name>
    <dbReference type="NCBI Taxonomy" id="1465"/>
    <lineage>
        <taxon>Bacteria</taxon>
        <taxon>Bacillati</taxon>
        <taxon>Bacillota</taxon>
        <taxon>Bacilli</taxon>
        <taxon>Bacillales</taxon>
        <taxon>Paenibacillaceae</taxon>
        <taxon>Brevibacillus</taxon>
    </lineage>
</organism>
<evidence type="ECO:0000259" key="1">
    <source>
        <dbReference type="PROSITE" id="PS50943"/>
    </source>
</evidence>
<feature type="domain" description="HTH cro/C1-type" evidence="1">
    <location>
        <begin position="13"/>
        <end position="63"/>
    </location>
</feature>
<sequence>MRIIAKQAFASFRVRKGYTQKKLAQRVKASLTHVSRVEKGQSFPSPVLAQTFCSELECTFDDIFFVKLYSKEDTVT</sequence>
<dbReference type="PROSITE" id="PS50943">
    <property type="entry name" value="HTH_CROC1"/>
    <property type="match status" value="1"/>
</dbReference>
<keyword evidence="3" id="KW-1185">Reference proteome</keyword>
<dbReference type="GO" id="GO:0003677">
    <property type="term" value="F:DNA binding"/>
    <property type="evidence" value="ECO:0007669"/>
    <property type="project" value="InterPro"/>
</dbReference>
<keyword evidence="2" id="KW-0614">Plasmid</keyword>
<evidence type="ECO:0000313" key="3">
    <source>
        <dbReference type="Proteomes" id="UP000319432"/>
    </source>
</evidence>
<dbReference type="Pfam" id="PF01381">
    <property type="entry name" value="HTH_3"/>
    <property type="match status" value="1"/>
</dbReference>
<dbReference type="InterPro" id="IPR010982">
    <property type="entry name" value="Lambda_DNA-bd_dom_sf"/>
</dbReference>
<dbReference type="CDD" id="cd00093">
    <property type="entry name" value="HTH_XRE"/>
    <property type="match status" value="1"/>
</dbReference>
<geneLocation type="plasmid" evidence="2 3">
    <name>p1821L01</name>
</geneLocation>